<dbReference type="InterPro" id="IPR013826">
    <property type="entry name" value="Topo_IA_cen_sub3"/>
</dbReference>
<dbReference type="RefSeq" id="WP_053085197.1">
    <property type="nucleotide sequence ID" value="NZ_CBTJ020000002.1"/>
</dbReference>
<dbReference type="SMART" id="SM00487">
    <property type="entry name" value="DEXDc"/>
    <property type="match status" value="1"/>
</dbReference>
<dbReference type="Gene3D" id="3.40.50.300">
    <property type="entry name" value="P-loop containing nucleotide triphosphate hydrolases"/>
    <property type="match status" value="2"/>
</dbReference>
<evidence type="ECO:0000259" key="18">
    <source>
        <dbReference type="PROSITE" id="PS51194"/>
    </source>
</evidence>
<keyword evidence="10" id="KW-0413">Isomerase</keyword>
<evidence type="ECO:0000259" key="16">
    <source>
        <dbReference type="PROSITE" id="PS50880"/>
    </source>
</evidence>
<dbReference type="PRINTS" id="PR00417">
    <property type="entry name" value="PRTPISMRASEI"/>
</dbReference>
<protein>
    <recommendedName>
        <fullName evidence="13">ATP-dependent DNA helicase RecQ</fullName>
        <ecNumber evidence="12">5.6.2.4</ecNumber>
    </recommendedName>
    <alternativeName>
        <fullName evidence="14">DNA 3'-5' helicase RecQ</fullName>
    </alternativeName>
</protein>
<dbReference type="SMART" id="SM00436">
    <property type="entry name" value="TOP1Bc"/>
    <property type="match status" value="1"/>
</dbReference>
<evidence type="ECO:0000256" key="11">
    <source>
        <dbReference type="ARBA" id="ARBA00034617"/>
    </source>
</evidence>
<dbReference type="STRING" id="1400863.BN873_100023"/>
<dbReference type="InterPro" id="IPR023405">
    <property type="entry name" value="Topo_IA_core_domain"/>
</dbReference>
<dbReference type="Gene3D" id="1.10.460.10">
    <property type="entry name" value="Topoisomerase I, domain 2"/>
    <property type="match status" value="1"/>
</dbReference>
<feature type="domain" description="Helicase ATP-binding" evidence="17">
    <location>
        <begin position="712"/>
        <end position="880"/>
    </location>
</feature>
<dbReference type="SMART" id="SM00493">
    <property type="entry name" value="TOPRIM"/>
    <property type="match status" value="1"/>
</dbReference>
<keyword evidence="8" id="KW-0799">Topoisomerase</keyword>
<keyword evidence="7" id="KW-0460">Magnesium</keyword>
<dbReference type="InterPro" id="IPR023406">
    <property type="entry name" value="Topo_IA_AS"/>
</dbReference>
<dbReference type="InterPro" id="IPR013825">
    <property type="entry name" value="Topo_IA_cen_sub2"/>
</dbReference>
<keyword evidence="3" id="KW-0547">Nucleotide-binding</keyword>
<dbReference type="GO" id="GO:0016787">
    <property type="term" value="F:hydrolase activity"/>
    <property type="evidence" value="ECO:0007669"/>
    <property type="project" value="UniProtKB-KW"/>
</dbReference>
<dbReference type="InterPro" id="IPR011545">
    <property type="entry name" value="DEAD/DEAH_box_helicase_dom"/>
</dbReference>
<keyword evidence="4" id="KW-0378">Hydrolase</keyword>
<dbReference type="NCBIfam" id="TIGR01056">
    <property type="entry name" value="topB"/>
    <property type="match status" value="1"/>
</dbReference>
<dbReference type="GO" id="GO:0005737">
    <property type="term" value="C:cytoplasm"/>
    <property type="evidence" value="ECO:0007669"/>
    <property type="project" value="TreeGrafter"/>
</dbReference>
<evidence type="ECO:0000256" key="4">
    <source>
        <dbReference type="ARBA" id="ARBA00022801"/>
    </source>
</evidence>
<evidence type="ECO:0000256" key="2">
    <source>
        <dbReference type="ARBA" id="ARBA00022723"/>
    </source>
</evidence>
<dbReference type="GO" id="GO:0005694">
    <property type="term" value="C:chromosome"/>
    <property type="evidence" value="ECO:0007669"/>
    <property type="project" value="TreeGrafter"/>
</dbReference>
<evidence type="ECO:0000256" key="6">
    <source>
        <dbReference type="ARBA" id="ARBA00022840"/>
    </source>
</evidence>
<dbReference type="SMART" id="SM00437">
    <property type="entry name" value="TOP1Ac"/>
    <property type="match status" value="1"/>
</dbReference>
<dbReference type="GO" id="GO:0005524">
    <property type="term" value="F:ATP binding"/>
    <property type="evidence" value="ECO:0007669"/>
    <property type="project" value="UniProtKB-KW"/>
</dbReference>
<keyword evidence="5" id="KW-0347">Helicase</keyword>
<evidence type="ECO:0000256" key="13">
    <source>
        <dbReference type="ARBA" id="ARBA00044535"/>
    </source>
</evidence>
<dbReference type="Pfam" id="PF01131">
    <property type="entry name" value="Topoisom_bac"/>
    <property type="match status" value="1"/>
</dbReference>
<evidence type="ECO:0000256" key="12">
    <source>
        <dbReference type="ARBA" id="ARBA00034808"/>
    </source>
</evidence>
<dbReference type="Pfam" id="PF16124">
    <property type="entry name" value="RecQ_Zn_bind"/>
    <property type="match status" value="1"/>
</dbReference>
<dbReference type="PROSITE" id="PS52039">
    <property type="entry name" value="TOPO_IA_2"/>
    <property type="match status" value="1"/>
</dbReference>
<keyword evidence="21" id="KW-1185">Reference proteome</keyword>
<dbReference type="GO" id="GO:0003917">
    <property type="term" value="F:DNA topoisomerase type I (single strand cut, ATP-independent) activity"/>
    <property type="evidence" value="ECO:0007669"/>
    <property type="project" value="InterPro"/>
</dbReference>
<dbReference type="GO" id="GO:0009378">
    <property type="term" value="F:four-way junction helicase activity"/>
    <property type="evidence" value="ECO:0007669"/>
    <property type="project" value="TreeGrafter"/>
</dbReference>
<evidence type="ECO:0000256" key="1">
    <source>
        <dbReference type="ARBA" id="ARBA00005446"/>
    </source>
</evidence>
<dbReference type="InterPro" id="IPR005738">
    <property type="entry name" value="TopoIII"/>
</dbReference>
<dbReference type="InterPro" id="IPR013497">
    <property type="entry name" value="Topo_IA_cen"/>
</dbReference>
<dbReference type="SUPFAM" id="SSF52540">
    <property type="entry name" value="P-loop containing nucleoside triphosphate hydrolases"/>
    <property type="match status" value="1"/>
</dbReference>
<dbReference type="InterPro" id="IPR003602">
    <property type="entry name" value="Topo_IA_DNA-bd_dom"/>
</dbReference>
<dbReference type="NCBIfam" id="NF005829">
    <property type="entry name" value="PRK07726.1"/>
    <property type="match status" value="1"/>
</dbReference>
<dbReference type="InterPro" id="IPR027417">
    <property type="entry name" value="P-loop_NTPase"/>
</dbReference>
<dbReference type="EC" id="5.6.2.4" evidence="12"/>
<organism evidence="20 21">
    <name type="scientific">Candidatus Competibacter denitrificans Run_A_D11</name>
    <dbReference type="NCBI Taxonomy" id="1400863"/>
    <lineage>
        <taxon>Bacteria</taxon>
        <taxon>Pseudomonadati</taxon>
        <taxon>Pseudomonadota</taxon>
        <taxon>Gammaproteobacteria</taxon>
        <taxon>Candidatus Competibacteraceae</taxon>
        <taxon>Candidatus Competibacter</taxon>
    </lineage>
</organism>
<dbReference type="Pfam" id="PF00271">
    <property type="entry name" value="Helicase_C"/>
    <property type="match status" value="1"/>
</dbReference>
<evidence type="ECO:0000259" key="17">
    <source>
        <dbReference type="PROSITE" id="PS51192"/>
    </source>
</evidence>
<sequence>MSVAVVAEKPAVARDIAKVLGARQRGAGFLYGNGYVVTWAVGHLVRLAEPHEIDPNWKRWRRDVLPMLPARWPLIVGDATREQFEAVCRILNDDTVERVICATDAGREGELIFRYLYEAAHCRKPFSRLWVSSLTPDAIQHGFQNLRDGRELEPLAAAARGRSQADWLVGMNLSRAYTLACGGTDQETLSVGRVQTPTLAMVVERDLAIRAFVPEDYCEVVTVFGPCAPLDGLIEDTANAEGDEATVSRPGDDRGSYRGVWFRGEKPDAKAKRLPADGIEAAEIVARARQGQATIESCTAETRRSPSPLLYDLTELQRHANRLYGFSAQTTLDLAQKLYEQHKLLSYPRTDSRHLSTAVAATLGAVVAAIVEPFRAQLAPDTGRRPLGRRFVDDSAVTDHHAIVPTTLQARSTLTRDEHKIYDLVCRRLLMAWHEEHIWAVTTLITAITTAEADGPTTIDRYHSSGTTVVQVGWKILEVNPEPRSSKTAVRTEEAAQRRQSQSLDAGSVVDDGLDQRLPPGLVAGQPQQVLEARAAIKRTRPPPRLTEAALLTAMETAGRALEDKELSAALKERGLGTPATRADTIETLLKRGYLIREGKTLSATERGIGLIQAVQPPIKSPALTGEWEAHLKRVQRGEVGLADFMAAITGYVREAVAGALASVLPPVPVPARVSAPAGRLAREPVPVDRLAELLRTVFRLPGFRPYQEQVCRAVTGGQDVLLVMPTGAGKSLCFQLPGLARAGTTLVVSPLIALMEDQVAKLCELGLRAERIHSGRDRAVSRQVCAEYLQGQLDYLFIAPERLSVAGFPEMLAKRQPTLIAVDEAHCISQWGHDFRPDYRMLGRYLPLLRPAPVIALTATATVQVQDDIVRQLGMETATRSIHGFRRPNLAVEALEVRLPDRYDSVQRLLADPARRPAIIYAPTRKDTEALALALANAFPVAAYHAGMATQERDRVQSLFNSGELSVIVATIAFGMGIDKPDIRTVAHVALPGSIEGYYQEIGRAGRDGQPARAVLFYSYADLRTHEWFQRRDYPEPERLAEIFAMLNSTPQSKLALWDQLDVELDEFETALEKLRVHGGVWRDTEGNLTRGTGDWLTPYQRQRAHKMAELRQILDFADKATGCRMVRLVRHFGDRDDDQPCGICDVCAPQATLARRSRPLTAAESKLALHVLDVLRSRDGLTIRQLHEQIAGGVVDRRTFERLLEALAAAGLVTTQQDAFSRDGKVITFWRVYLTDVGRAGGIGAVGSARLAAQQASPAATGRKRPGKKRC</sequence>
<reference evidence="20" key="1">
    <citation type="submission" date="2013-07" db="EMBL/GenBank/DDBJ databases">
        <authorList>
            <person name="McIlroy S."/>
        </authorList>
    </citation>
    <scope>NUCLEOTIDE SEQUENCE [LARGE SCALE GENOMIC DNA]</scope>
    <source>
        <strain evidence="20">Run_A_D11</strain>
    </source>
</reference>
<dbReference type="PANTHER" id="PTHR13710">
    <property type="entry name" value="DNA HELICASE RECQ FAMILY MEMBER"/>
    <property type="match status" value="1"/>
</dbReference>
<feature type="domain" description="Helicase C-terminal" evidence="18">
    <location>
        <begin position="906"/>
        <end position="1070"/>
    </location>
</feature>
<evidence type="ECO:0000256" key="9">
    <source>
        <dbReference type="ARBA" id="ARBA00023125"/>
    </source>
</evidence>
<dbReference type="FunFam" id="3.40.50.300:FF:001389">
    <property type="entry name" value="ATP-dependent DNA helicase RecQ"/>
    <property type="match status" value="1"/>
</dbReference>
<comment type="caution">
    <text evidence="20">The sequence shown here is derived from an EMBL/GenBank/DDBJ whole genome shotgun (WGS) entry which is preliminary data.</text>
</comment>
<dbReference type="InterPro" id="IPR034144">
    <property type="entry name" value="TOPRIM_TopoIII"/>
</dbReference>
<dbReference type="OrthoDB" id="9803554at2"/>
<dbReference type="AlphaFoldDB" id="W6M0Y1"/>
<evidence type="ECO:0000256" key="10">
    <source>
        <dbReference type="ARBA" id="ARBA00023235"/>
    </source>
</evidence>
<evidence type="ECO:0000313" key="20">
    <source>
        <dbReference type="EMBL" id="CDI01011.1"/>
    </source>
</evidence>
<evidence type="ECO:0000256" key="15">
    <source>
        <dbReference type="SAM" id="MobiDB-lite"/>
    </source>
</evidence>
<evidence type="ECO:0000256" key="14">
    <source>
        <dbReference type="ARBA" id="ARBA00044550"/>
    </source>
</evidence>
<dbReference type="GO" id="GO:0043138">
    <property type="term" value="F:3'-5' DNA helicase activity"/>
    <property type="evidence" value="ECO:0007669"/>
    <property type="project" value="UniProtKB-EC"/>
</dbReference>
<feature type="domain" description="Topo IA-type catalytic" evidence="19">
    <location>
        <begin position="152"/>
        <end position="657"/>
    </location>
</feature>
<dbReference type="Gene3D" id="2.70.20.10">
    <property type="entry name" value="Topoisomerase I, domain 3"/>
    <property type="match status" value="1"/>
</dbReference>
<dbReference type="PANTHER" id="PTHR13710:SF105">
    <property type="entry name" value="ATP-DEPENDENT DNA HELICASE Q1"/>
    <property type="match status" value="1"/>
</dbReference>
<dbReference type="CDD" id="cd03362">
    <property type="entry name" value="TOPRIM_TopoIA_TopoIII"/>
    <property type="match status" value="1"/>
</dbReference>
<dbReference type="InterPro" id="IPR003601">
    <property type="entry name" value="Topo_IA_2"/>
</dbReference>
<evidence type="ECO:0000256" key="8">
    <source>
        <dbReference type="ARBA" id="ARBA00023029"/>
    </source>
</evidence>
<keyword evidence="2" id="KW-0479">Metal-binding</keyword>
<accession>W6M0Y1</accession>
<dbReference type="Pfam" id="PF00270">
    <property type="entry name" value="DEAD"/>
    <property type="match status" value="1"/>
</dbReference>
<dbReference type="Proteomes" id="UP000035760">
    <property type="component" value="Unassembled WGS sequence"/>
</dbReference>
<dbReference type="CDD" id="cd00186">
    <property type="entry name" value="TOP1Ac"/>
    <property type="match status" value="1"/>
</dbReference>
<name>W6M0Y1_9GAMM</name>
<gene>
    <name evidence="20" type="primary">topB</name>
    <name evidence="20" type="ORF">BN873_100023</name>
</gene>
<dbReference type="SMART" id="SM00490">
    <property type="entry name" value="HELICc"/>
    <property type="match status" value="1"/>
</dbReference>
<dbReference type="PROSITE" id="PS50880">
    <property type="entry name" value="TOPRIM"/>
    <property type="match status" value="1"/>
</dbReference>
<dbReference type="GO" id="GO:0006265">
    <property type="term" value="P:DNA topological change"/>
    <property type="evidence" value="ECO:0007669"/>
    <property type="project" value="InterPro"/>
</dbReference>
<dbReference type="GO" id="GO:0006281">
    <property type="term" value="P:DNA repair"/>
    <property type="evidence" value="ECO:0007669"/>
    <property type="project" value="TreeGrafter"/>
</dbReference>
<dbReference type="CDD" id="cd17920">
    <property type="entry name" value="DEXHc_RecQ"/>
    <property type="match status" value="1"/>
</dbReference>
<comment type="catalytic activity">
    <reaction evidence="11">
        <text>Couples ATP hydrolysis with the unwinding of duplex DNA by translocating in the 3'-5' direction.</text>
        <dbReference type="EC" id="5.6.2.4"/>
    </reaction>
</comment>
<dbReference type="Pfam" id="PF01751">
    <property type="entry name" value="Toprim"/>
    <property type="match status" value="1"/>
</dbReference>
<dbReference type="InterPro" id="IPR013824">
    <property type="entry name" value="Topo_IA_cen_sub1"/>
</dbReference>
<dbReference type="PROSITE" id="PS51192">
    <property type="entry name" value="HELICASE_ATP_BIND_1"/>
    <property type="match status" value="1"/>
</dbReference>
<evidence type="ECO:0000256" key="5">
    <source>
        <dbReference type="ARBA" id="ARBA00022806"/>
    </source>
</evidence>
<evidence type="ECO:0000256" key="7">
    <source>
        <dbReference type="ARBA" id="ARBA00022842"/>
    </source>
</evidence>
<keyword evidence="6" id="KW-0067">ATP-binding</keyword>
<dbReference type="Gene3D" id="3.40.50.140">
    <property type="match status" value="1"/>
</dbReference>
<dbReference type="NCBIfam" id="TIGR00614">
    <property type="entry name" value="recQ_fam"/>
    <property type="match status" value="1"/>
</dbReference>
<feature type="region of interest" description="Disordered" evidence="15">
    <location>
        <begin position="482"/>
        <end position="510"/>
    </location>
</feature>
<keyword evidence="9" id="KW-0238">DNA-binding</keyword>
<proteinExistence type="inferred from homology"/>
<comment type="similarity">
    <text evidence="1">Belongs to the helicase family. RecQ subfamily.</text>
</comment>
<evidence type="ECO:0000313" key="21">
    <source>
        <dbReference type="Proteomes" id="UP000035760"/>
    </source>
</evidence>
<dbReference type="InterPro" id="IPR006171">
    <property type="entry name" value="TOPRIM_dom"/>
</dbReference>
<dbReference type="PROSITE" id="PS51194">
    <property type="entry name" value="HELICASE_CTER"/>
    <property type="match status" value="1"/>
</dbReference>
<dbReference type="EMBL" id="CBTJ020000002">
    <property type="protein sequence ID" value="CDI01011.1"/>
    <property type="molecule type" value="Genomic_DNA"/>
</dbReference>
<dbReference type="SUPFAM" id="SSF56712">
    <property type="entry name" value="Prokaryotic type I DNA topoisomerase"/>
    <property type="match status" value="1"/>
</dbReference>
<dbReference type="PROSITE" id="PS00396">
    <property type="entry name" value="TOPO_IA_1"/>
    <property type="match status" value="1"/>
</dbReference>
<dbReference type="GO" id="GO:0006310">
    <property type="term" value="P:DNA recombination"/>
    <property type="evidence" value="ECO:0007669"/>
    <property type="project" value="InterPro"/>
</dbReference>
<dbReference type="InterPro" id="IPR014001">
    <property type="entry name" value="Helicase_ATP-bd"/>
</dbReference>
<dbReference type="GO" id="GO:0046872">
    <property type="term" value="F:metal ion binding"/>
    <property type="evidence" value="ECO:0007669"/>
    <property type="project" value="UniProtKB-KW"/>
</dbReference>
<dbReference type="InterPro" id="IPR004589">
    <property type="entry name" value="DNA_helicase_ATP-dep_RecQ"/>
</dbReference>
<dbReference type="GO" id="GO:0003677">
    <property type="term" value="F:DNA binding"/>
    <property type="evidence" value="ECO:0007669"/>
    <property type="project" value="UniProtKB-KW"/>
</dbReference>
<dbReference type="Gene3D" id="1.10.290.10">
    <property type="entry name" value="Topoisomerase I, domain 4"/>
    <property type="match status" value="1"/>
</dbReference>
<dbReference type="Gene3D" id="1.10.10.10">
    <property type="entry name" value="Winged helix-like DNA-binding domain superfamily/Winged helix DNA-binding domain"/>
    <property type="match status" value="1"/>
</dbReference>
<dbReference type="InterPro" id="IPR036388">
    <property type="entry name" value="WH-like_DNA-bd_sf"/>
</dbReference>
<feature type="domain" description="Toprim" evidence="16">
    <location>
        <begin position="2"/>
        <end position="135"/>
    </location>
</feature>
<reference evidence="20" key="2">
    <citation type="submission" date="2014-03" db="EMBL/GenBank/DDBJ databases">
        <title>Candidatus Competibacter-lineage genomes retrieved from metagenomes reveal functional metabolic diversity.</title>
        <authorList>
            <person name="McIlroy S.J."/>
            <person name="Albertsen M."/>
            <person name="Andresen E.K."/>
            <person name="Saunders A.M."/>
            <person name="Kristiansen R."/>
            <person name="Stokholm-Bjerregaard M."/>
            <person name="Nielsen K.L."/>
            <person name="Nielsen P.H."/>
        </authorList>
    </citation>
    <scope>NUCLEOTIDE SEQUENCE</scope>
    <source>
        <strain evidence="20">Run_A_D11</strain>
    </source>
</reference>
<dbReference type="InterPro" id="IPR032284">
    <property type="entry name" value="RecQ_Zn-bd"/>
</dbReference>
<dbReference type="InterPro" id="IPR001650">
    <property type="entry name" value="Helicase_C-like"/>
</dbReference>
<evidence type="ECO:0000256" key="3">
    <source>
        <dbReference type="ARBA" id="ARBA00022741"/>
    </source>
</evidence>
<evidence type="ECO:0000259" key="19">
    <source>
        <dbReference type="PROSITE" id="PS52039"/>
    </source>
</evidence>